<sequence>MPAYGACGRASLTQTHIHGAPPPPHTHKKKSVVSRHFTTTGRGERLRICVSSARHASTSVTRMRCTHHAKTTAVPLLAVALLLLLGGAAHTAAAAEASRVVELTRDTFDAYVGGPDTYTFVLYCVTWSRQCKTAIQLWDRLSISQSQKELRDVFTAAYVDGDKYPDLVKRMNVKGFPTMLFYTPLHTEGLEYNGPRESYLLDSFVFQFS</sequence>
<dbReference type="InterPro" id="IPR051063">
    <property type="entry name" value="PDI"/>
</dbReference>
<dbReference type="GO" id="GO:0006457">
    <property type="term" value="P:protein folding"/>
    <property type="evidence" value="ECO:0007669"/>
    <property type="project" value="TreeGrafter"/>
</dbReference>
<dbReference type="InterPro" id="IPR013766">
    <property type="entry name" value="Thioredoxin_domain"/>
</dbReference>
<dbReference type="CDD" id="cd02961">
    <property type="entry name" value="PDI_a_family"/>
    <property type="match status" value="1"/>
</dbReference>
<dbReference type="GO" id="GO:0003756">
    <property type="term" value="F:protein disulfide isomerase activity"/>
    <property type="evidence" value="ECO:0007669"/>
    <property type="project" value="TreeGrafter"/>
</dbReference>
<dbReference type="FunFam" id="3.40.30.10:FF:000458">
    <property type="entry name" value="Thioredoxin"/>
    <property type="match status" value="1"/>
</dbReference>
<dbReference type="Proteomes" id="UP000274082">
    <property type="component" value="Chromosome 6"/>
</dbReference>
<dbReference type="PANTHER" id="PTHR45672">
    <property type="entry name" value="PROTEIN DISULFIDE-ISOMERASE C17H9.14C-RELATED"/>
    <property type="match status" value="1"/>
</dbReference>
<dbReference type="OrthoDB" id="427280at2759"/>
<dbReference type="EMBL" id="CP029505">
    <property type="protein sequence ID" value="AYU76153.1"/>
    <property type="molecule type" value="Genomic_DNA"/>
</dbReference>
<feature type="region of interest" description="Disordered" evidence="1">
    <location>
        <begin position="13"/>
        <end position="34"/>
    </location>
</feature>
<evidence type="ECO:0000313" key="4">
    <source>
        <dbReference type="Proteomes" id="UP000274082"/>
    </source>
</evidence>
<accession>A0A3S5H5U6</accession>
<gene>
    <name evidence="3" type="ORF">LdCL_060017400</name>
</gene>
<evidence type="ECO:0000256" key="1">
    <source>
        <dbReference type="SAM" id="MobiDB-lite"/>
    </source>
</evidence>
<protein>
    <submittedName>
        <fullName evidence="3">Thioredoxin, putative</fullName>
    </submittedName>
</protein>
<keyword evidence="4" id="KW-1185">Reference proteome</keyword>
<proteinExistence type="predicted"/>
<dbReference type="PANTHER" id="PTHR45672:SF11">
    <property type="entry name" value="PROTEIN DISULFIDE-ISOMERASE C17H9.14C"/>
    <property type="match status" value="1"/>
</dbReference>
<dbReference type="VEuPathDB" id="TriTrypDB:LdCL_060017400"/>
<dbReference type="Pfam" id="PF00085">
    <property type="entry name" value="Thioredoxin"/>
    <property type="match status" value="1"/>
</dbReference>
<feature type="domain" description="Thioredoxin" evidence="2">
    <location>
        <begin position="83"/>
        <end position="209"/>
    </location>
</feature>
<reference evidence="3 4" key="1">
    <citation type="journal article" date="2018" name="Sci. Rep.">
        <title>A complete Leishmania donovani reference genome identifies novel genetic variations associated with virulence.</title>
        <authorList>
            <person name="Lypaczewski P."/>
            <person name="Hoshizaki J."/>
            <person name="Zhang W.-W."/>
            <person name="McCall L.-I."/>
            <person name="Torcivia-Rodriguez J."/>
            <person name="Simonyan V."/>
            <person name="Kaur A."/>
            <person name="Dewar K."/>
            <person name="Matlashewski G."/>
        </authorList>
    </citation>
    <scope>NUCLEOTIDE SEQUENCE [LARGE SCALE GENOMIC DNA]</scope>
    <source>
        <strain evidence="3 4">LdCL</strain>
    </source>
</reference>
<name>A0A3S5H5U6_LEIDO</name>
<dbReference type="PROSITE" id="PS51352">
    <property type="entry name" value="THIOREDOXIN_2"/>
    <property type="match status" value="1"/>
</dbReference>
<evidence type="ECO:0000313" key="3">
    <source>
        <dbReference type="EMBL" id="AYU76153.1"/>
    </source>
</evidence>
<dbReference type="VEuPathDB" id="TriTrypDB:LDHU3_06.1380"/>
<dbReference type="Gene3D" id="3.40.30.10">
    <property type="entry name" value="Glutaredoxin"/>
    <property type="match status" value="1"/>
</dbReference>
<dbReference type="AlphaFoldDB" id="A0A3S5H5U6"/>
<dbReference type="InterPro" id="IPR036249">
    <property type="entry name" value="Thioredoxin-like_sf"/>
</dbReference>
<dbReference type="SUPFAM" id="SSF52833">
    <property type="entry name" value="Thioredoxin-like"/>
    <property type="match status" value="1"/>
</dbReference>
<organism evidence="3 4">
    <name type="scientific">Leishmania donovani</name>
    <dbReference type="NCBI Taxonomy" id="5661"/>
    <lineage>
        <taxon>Eukaryota</taxon>
        <taxon>Discoba</taxon>
        <taxon>Euglenozoa</taxon>
        <taxon>Kinetoplastea</taxon>
        <taxon>Metakinetoplastina</taxon>
        <taxon>Trypanosomatida</taxon>
        <taxon>Trypanosomatidae</taxon>
        <taxon>Leishmaniinae</taxon>
        <taxon>Leishmania</taxon>
    </lineage>
</organism>
<dbReference type="GO" id="GO:0005783">
    <property type="term" value="C:endoplasmic reticulum"/>
    <property type="evidence" value="ECO:0007669"/>
    <property type="project" value="TreeGrafter"/>
</dbReference>
<dbReference type="VEuPathDB" id="TriTrypDB:LdBPK_061240.1"/>
<evidence type="ECO:0000259" key="2">
    <source>
        <dbReference type="PROSITE" id="PS51352"/>
    </source>
</evidence>